<dbReference type="AlphaFoldDB" id="Q6EN29"/>
<accession>Q6EN29</accession>
<proteinExistence type="predicted"/>
<evidence type="ECO:0000313" key="1">
    <source>
        <dbReference type="EMBL" id="BAS77958.1"/>
    </source>
</evidence>
<organism evidence="1 2">
    <name type="scientific">Oryza sativa subsp. japonica</name>
    <name type="common">Rice</name>
    <dbReference type="NCBI Taxonomy" id="39947"/>
    <lineage>
        <taxon>Eukaryota</taxon>
        <taxon>Viridiplantae</taxon>
        <taxon>Streptophyta</taxon>
        <taxon>Embryophyta</taxon>
        <taxon>Tracheophyta</taxon>
        <taxon>Spermatophyta</taxon>
        <taxon>Magnoliopsida</taxon>
        <taxon>Liliopsida</taxon>
        <taxon>Poales</taxon>
        <taxon>Poaceae</taxon>
        <taxon>BOP clade</taxon>
        <taxon>Oryzoideae</taxon>
        <taxon>Oryzeae</taxon>
        <taxon>Oryzinae</taxon>
        <taxon>Oryza</taxon>
        <taxon>Oryza sativa</taxon>
    </lineage>
</organism>
<protein>
    <submittedName>
        <fullName evidence="1">Os02g0256900 protein</fullName>
    </submittedName>
</protein>
<reference evidence="1 2" key="3">
    <citation type="journal article" date="2013" name="Rice">
        <title>Improvement of the Oryza sativa Nipponbare reference genome using next generation sequence and optical map data.</title>
        <authorList>
            <person name="Kawahara Y."/>
            <person name="de la Bastide M."/>
            <person name="Hamilton J.P."/>
            <person name="Kanamori H."/>
            <person name="McCombie W.R."/>
            <person name="Ouyang S."/>
            <person name="Schwartz D.C."/>
            <person name="Tanaka T."/>
            <person name="Wu J."/>
            <person name="Zhou S."/>
            <person name="Childs K.L."/>
            <person name="Davidson R.M."/>
            <person name="Lin H."/>
            <person name="Quesada-Ocampo L."/>
            <person name="Vaillancourt B."/>
            <person name="Sakai H."/>
            <person name="Lee S.S."/>
            <person name="Kim J."/>
            <person name="Numa H."/>
            <person name="Itoh T."/>
            <person name="Buell C.R."/>
            <person name="Matsumoto T."/>
        </authorList>
    </citation>
    <scope>NUCLEOTIDE SEQUENCE [LARGE SCALE GENOMIC DNA]</scope>
    <source>
        <strain evidence="2">cv. Nipponbare</strain>
    </source>
</reference>
<dbReference type="Proteomes" id="UP000059680">
    <property type="component" value="Chromosome 2"/>
</dbReference>
<dbReference type="EMBL" id="AP014958">
    <property type="protein sequence ID" value="BAS77958.1"/>
    <property type="molecule type" value="Genomic_DNA"/>
</dbReference>
<keyword evidence="2" id="KW-1185">Reference proteome</keyword>
<dbReference type="InParanoid" id="Q6EN29"/>
<dbReference type="PaxDb" id="39947-Q6EN29"/>
<reference evidence="2" key="1">
    <citation type="journal article" date="2005" name="Nature">
        <title>The map-based sequence of the rice genome.</title>
        <authorList>
            <consortium name="International rice genome sequencing project (IRGSP)"/>
            <person name="Matsumoto T."/>
            <person name="Wu J."/>
            <person name="Kanamori H."/>
            <person name="Katayose Y."/>
            <person name="Fujisawa M."/>
            <person name="Namiki N."/>
            <person name="Mizuno H."/>
            <person name="Yamamoto K."/>
            <person name="Antonio B.A."/>
            <person name="Baba T."/>
            <person name="Sakata K."/>
            <person name="Nagamura Y."/>
            <person name="Aoki H."/>
            <person name="Arikawa K."/>
            <person name="Arita K."/>
            <person name="Bito T."/>
            <person name="Chiden Y."/>
            <person name="Fujitsuka N."/>
            <person name="Fukunaka R."/>
            <person name="Hamada M."/>
            <person name="Harada C."/>
            <person name="Hayashi A."/>
            <person name="Hijishita S."/>
            <person name="Honda M."/>
            <person name="Hosokawa S."/>
            <person name="Ichikawa Y."/>
            <person name="Idonuma A."/>
            <person name="Iijima M."/>
            <person name="Ikeda M."/>
            <person name="Ikeno M."/>
            <person name="Ito K."/>
            <person name="Ito S."/>
            <person name="Ito T."/>
            <person name="Ito Y."/>
            <person name="Ito Y."/>
            <person name="Iwabuchi A."/>
            <person name="Kamiya K."/>
            <person name="Karasawa W."/>
            <person name="Kurita K."/>
            <person name="Katagiri S."/>
            <person name="Kikuta A."/>
            <person name="Kobayashi H."/>
            <person name="Kobayashi N."/>
            <person name="Machita K."/>
            <person name="Maehara T."/>
            <person name="Masukawa M."/>
            <person name="Mizubayashi T."/>
            <person name="Mukai Y."/>
            <person name="Nagasaki H."/>
            <person name="Nagata Y."/>
            <person name="Naito S."/>
            <person name="Nakashima M."/>
            <person name="Nakama Y."/>
            <person name="Nakamichi Y."/>
            <person name="Nakamura M."/>
            <person name="Meguro A."/>
            <person name="Negishi M."/>
            <person name="Ohta I."/>
            <person name="Ohta T."/>
            <person name="Okamoto M."/>
            <person name="Ono N."/>
            <person name="Saji S."/>
            <person name="Sakaguchi M."/>
            <person name="Sakai K."/>
            <person name="Shibata M."/>
            <person name="Shimokawa T."/>
            <person name="Song J."/>
            <person name="Takazaki Y."/>
            <person name="Terasawa K."/>
            <person name="Tsugane M."/>
            <person name="Tsuji K."/>
            <person name="Ueda S."/>
            <person name="Waki K."/>
            <person name="Yamagata H."/>
            <person name="Yamamoto M."/>
            <person name="Yamamoto S."/>
            <person name="Yamane H."/>
            <person name="Yoshiki S."/>
            <person name="Yoshihara R."/>
            <person name="Yukawa K."/>
            <person name="Zhong H."/>
            <person name="Yano M."/>
            <person name="Yuan Q."/>
            <person name="Ouyang S."/>
            <person name="Liu J."/>
            <person name="Jones K.M."/>
            <person name="Gansberger K."/>
            <person name="Moffat K."/>
            <person name="Hill J."/>
            <person name="Bera J."/>
            <person name="Fadrosh D."/>
            <person name="Jin S."/>
            <person name="Johri S."/>
            <person name="Kim M."/>
            <person name="Overton L."/>
            <person name="Reardon M."/>
            <person name="Tsitrin T."/>
            <person name="Vuong H."/>
            <person name="Weaver B."/>
            <person name="Ciecko A."/>
            <person name="Tallon L."/>
            <person name="Jackson J."/>
            <person name="Pai G."/>
            <person name="Aken S.V."/>
            <person name="Utterback T."/>
            <person name="Reidmuller S."/>
            <person name="Feldblyum T."/>
            <person name="Hsiao J."/>
            <person name="Zismann V."/>
            <person name="Iobst S."/>
            <person name="de Vazeille A.R."/>
            <person name="Buell C.R."/>
            <person name="Ying K."/>
            <person name="Li Y."/>
            <person name="Lu T."/>
            <person name="Huang Y."/>
            <person name="Zhao Q."/>
            <person name="Feng Q."/>
            <person name="Zhang L."/>
            <person name="Zhu J."/>
            <person name="Weng Q."/>
            <person name="Mu J."/>
            <person name="Lu Y."/>
            <person name="Fan D."/>
            <person name="Liu Y."/>
            <person name="Guan J."/>
            <person name="Zhang Y."/>
            <person name="Yu S."/>
            <person name="Liu X."/>
            <person name="Zhang Y."/>
            <person name="Hong G."/>
            <person name="Han B."/>
            <person name="Choisne N."/>
            <person name="Demange N."/>
            <person name="Orjeda G."/>
            <person name="Samain S."/>
            <person name="Cattolico L."/>
            <person name="Pelletier E."/>
            <person name="Couloux A."/>
            <person name="Segurens B."/>
            <person name="Wincker P."/>
            <person name="D'Hont A."/>
            <person name="Scarpelli C."/>
            <person name="Weissenbach J."/>
            <person name="Salanoubat M."/>
            <person name="Quetier F."/>
            <person name="Yu Y."/>
            <person name="Kim H.R."/>
            <person name="Rambo T."/>
            <person name="Currie J."/>
            <person name="Collura K."/>
            <person name="Luo M."/>
            <person name="Yang T."/>
            <person name="Ammiraju J.S.S."/>
            <person name="Engler F."/>
            <person name="Soderlund C."/>
            <person name="Wing R.A."/>
            <person name="Palmer L.E."/>
            <person name="de la Bastide M."/>
            <person name="Spiegel L."/>
            <person name="Nascimento L."/>
            <person name="Zutavern T."/>
            <person name="O'Shaughnessy A."/>
            <person name="Dike S."/>
            <person name="Dedhia N."/>
            <person name="Preston R."/>
            <person name="Balija V."/>
            <person name="McCombie W.R."/>
            <person name="Chow T."/>
            <person name="Chen H."/>
            <person name="Chung M."/>
            <person name="Chen C."/>
            <person name="Shaw J."/>
            <person name="Wu H."/>
            <person name="Hsiao K."/>
            <person name="Chao Y."/>
            <person name="Chu M."/>
            <person name="Cheng C."/>
            <person name="Hour A."/>
            <person name="Lee P."/>
            <person name="Lin S."/>
            <person name="Lin Y."/>
            <person name="Liou J."/>
            <person name="Liu S."/>
            <person name="Hsing Y."/>
            <person name="Raghuvanshi S."/>
            <person name="Mohanty A."/>
            <person name="Bharti A.K."/>
            <person name="Gaur A."/>
            <person name="Gupta V."/>
            <person name="Kumar D."/>
            <person name="Ravi V."/>
            <person name="Vij S."/>
            <person name="Kapur A."/>
            <person name="Khurana P."/>
            <person name="Khurana P."/>
            <person name="Khurana J.P."/>
            <person name="Tyagi A.K."/>
            <person name="Gaikwad K."/>
            <person name="Singh A."/>
            <person name="Dalal V."/>
            <person name="Srivastava S."/>
            <person name="Dixit A."/>
            <person name="Pal A.K."/>
            <person name="Ghazi I.A."/>
            <person name="Yadav M."/>
            <person name="Pandit A."/>
            <person name="Bhargava A."/>
            <person name="Sureshbabu K."/>
            <person name="Batra K."/>
            <person name="Sharma T.R."/>
            <person name="Mohapatra T."/>
            <person name="Singh N.K."/>
            <person name="Messing J."/>
            <person name="Nelson A.B."/>
            <person name="Fuks G."/>
            <person name="Kavchok S."/>
            <person name="Keizer G."/>
            <person name="Linton E."/>
            <person name="Llaca V."/>
            <person name="Song R."/>
            <person name="Tanyolac B."/>
            <person name="Young S."/>
            <person name="Ho-Il K."/>
            <person name="Hahn J.H."/>
            <person name="Sangsakoo G."/>
            <person name="Vanavichit A."/>
            <person name="de Mattos Luiz.A.T."/>
            <person name="Zimmer P.D."/>
            <person name="Malone G."/>
            <person name="Dellagostin O."/>
            <person name="de Oliveira A.C."/>
            <person name="Bevan M."/>
            <person name="Bancroft I."/>
            <person name="Minx P."/>
            <person name="Cordum H."/>
            <person name="Wilson R."/>
            <person name="Cheng Z."/>
            <person name="Jin W."/>
            <person name="Jiang J."/>
            <person name="Leong S.A."/>
            <person name="Iwama H."/>
            <person name="Gojobori T."/>
            <person name="Itoh T."/>
            <person name="Niimura Y."/>
            <person name="Fujii Y."/>
            <person name="Habara T."/>
            <person name="Sakai H."/>
            <person name="Sato Y."/>
            <person name="Wilson G."/>
            <person name="Kumar K."/>
            <person name="McCouch S."/>
            <person name="Juretic N."/>
            <person name="Hoen D."/>
            <person name="Wright S."/>
            <person name="Bruskiewich R."/>
            <person name="Bureau T."/>
            <person name="Miyao A."/>
            <person name="Hirochika H."/>
            <person name="Nishikawa T."/>
            <person name="Kadowaki K."/>
            <person name="Sugiura M."/>
            <person name="Burr B."/>
            <person name="Sasaki T."/>
        </authorList>
    </citation>
    <scope>NUCLEOTIDE SEQUENCE [LARGE SCALE GENOMIC DNA]</scope>
    <source>
        <strain evidence="2">cv. Nipponbare</strain>
    </source>
</reference>
<reference evidence="1 2" key="2">
    <citation type="journal article" date="2013" name="Plant Cell Physiol.">
        <title>Rice Annotation Project Database (RAP-DB): an integrative and interactive database for rice genomics.</title>
        <authorList>
            <person name="Sakai H."/>
            <person name="Lee S.S."/>
            <person name="Tanaka T."/>
            <person name="Numa H."/>
            <person name="Kim J."/>
            <person name="Kawahara Y."/>
            <person name="Wakimoto H."/>
            <person name="Yang C.C."/>
            <person name="Iwamoto M."/>
            <person name="Abe T."/>
            <person name="Yamada Y."/>
            <person name="Muto A."/>
            <person name="Inokuchi H."/>
            <person name="Ikemura T."/>
            <person name="Matsumoto T."/>
            <person name="Sasaki T."/>
            <person name="Itoh T."/>
        </authorList>
    </citation>
    <scope>NUCLEOTIDE SEQUENCE [LARGE SCALE GENOMIC DNA]</scope>
    <source>
        <strain evidence="2">cv. Nipponbare</strain>
    </source>
</reference>
<evidence type="ECO:0000313" key="2">
    <source>
        <dbReference type="Proteomes" id="UP000059680"/>
    </source>
</evidence>
<sequence length="196" mass="22477">MRSNNEITQTPDHSSVTHGACRNFLQRKHRTLFPPINPPHTVTQSTQLLLLFLLRRHLHHAAIASIYSPAHPSTHLLSALRRCRCLYTAPDTSALFLSTHIGLNTDLSVVAASLVGVDYHHYSTCCRAWWQPWCWGTCTWAINEYLEGIVSGEWLDNFSLSYIEYVYFYFKSQYRMQIVTIDNVGYRHPLSCCSAS</sequence>
<gene>
    <name evidence="1" type="ordered locus">Os02g0256900</name>
    <name evidence="1" type="ORF">OSNPB_020256900</name>
</gene>
<name>Q6EN29_ORYSJ</name>